<dbReference type="Gene3D" id="3.20.20.210">
    <property type="match status" value="1"/>
</dbReference>
<dbReference type="InterPro" id="IPR052024">
    <property type="entry name" value="Methanogen_methyltrans"/>
</dbReference>
<dbReference type="Pfam" id="PF01208">
    <property type="entry name" value="URO-D"/>
    <property type="match status" value="1"/>
</dbReference>
<evidence type="ECO:0000313" key="2">
    <source>
        <dbReference type="EMBL" id="ODM11975.1"/>
    </source>
</evidence>
<reference evidence="2 3" key="1">
    <citation type="submission" date="2016-07" db="EMBL/GenBank/DDBJ databases">
        <title>Characterization of isolates of Eisenbergiella tayi derived from blood cultures, using whole genome sequencing.</title>
        <authorList>
            <person name="Burdz T."/>
            <person name="Wiebe D."/>
            <person name="Huynh C."/>
            <person name="Bernard K."/>
        </authorList>
    </citation>
    <scope>NUCLEOTIDE SEQUENCE [LARGE SCALE GENOMIC DNA]</scope>
    <source>
        <strain evidence="2 3">NML 120489</strain>
    </source>
</reference>
<protein>
    <submittedName>
        <fullName evidence="2">Methylcobalamin:coenzyme M methyltransferase</fullName>
    </submittedName>
</protein>
<dbReference type="GeneID" id="93304073"/>
<dbReference type="PANTHER" id="PTHR47099:SF1">
    <property type="entry name" value="METHYLCOBAMIDE:COM METHYLTRANSFERASE MTBA"/>
    <property type="match status" value="1"/>
</dbReference>
<evidence type="ECO:0000259" key="1">
    <source>
        <dbReference type="Pfam" id="PF01208"/>
    </source>
</evidence>
<dbReference type="SUPFAM" id="SSF51726">
    <property type="entry name" value="UROD/MetE-like"/>
    <property type="match status" value="1"/>
</dbReference>
<gene>
    <name evidence="2" type="ORF">BEH84_02590</name>
</gene>
<dbReference type="InterPro" id="IPR000257">
    <property type="entry name" value="Uroporphyrinogen_deCOase"/>
</dbReference>
<dbReference type="GO" id="GO:0004853">
    <property type="term" value="F:uroporphyrinogen decarboxylase activity"/>
    <property type="evidence" value="ECO:0007669"/>
    <property type="project" value="InterPro"/>
</dbReference>
<evidence type="ECO:0000313" key="3">
    <source>
        <dbReference type="Proteomes" id="UP000095003"/>
    </source>
</evidence>
<accession>A0A1E3ATE2</accession>
<dbReference type="EMBL" id="MCGI01000002">
    <property type="protein sequence ID" value="ODM11975.1"/>
    <property type="molecule type" value="Genomic_DNA"/>
</dbReference>
<dbReference type="InterPro" id="IPR038071">
    <property type="entry name" value="UROD/MetE-like_sf"/>
</dbReference>
<keyword evidence="2" id="KW-0489">Methyltransferase</keyword>
<dbReference type="GO" id="GO:0008168">
    <property type="term" value="F:methyltransferase activity"/>
    <property type="evidence" value="ECO:0007669"/>
    <property type="project" value="UniProtKB-KW"/>
</dbReference>
<sequence>MNSLERFYATAERRPVDRPAAWLGMPDPQALPGLFSYYGVKDIHELKMAVGDDFYAVEVPYESETAHAIYAAFDWYKNGEVDAMNRTLTAPGCFHDAEDMEDLVFDWPDPAAYIDAAECRRRVEMAPEGKTVLGILWSAHFQDTCAAFGMETALMNMIAAPELYEAVNEKVLEFYLKANRIFYEATKGKLHAVLIGNDMGSQRGLMISPELVRRFVIPGCRRLTEQAHSYGLKVIYHSCGAISDIIPDLIDAGVDIIHPIQALAAGMEPEGLKEKFGDRVSFCGGVDTQELLVHGTPEDVRKKVEELKRLFPTGLILSPSHEAILPDVPPENIGALFDAVRR</sequence>
<dbReference type="Proteomes" id="UP000095003">
    <property type="component" value="Unassembled WGS sequence"/>
</dbReference>
<comment type="caution">
    <text evidence="2">The sequence shown here is derived from an EMBL/GenBank/DDBJ whole genome shotgun (WGS) entry which is preliminary data.</text>
</comment>
<name>A0A1E3ATE2_9FIRM</name>
<dbReference type="GO" id="GO:0006779">
    <property type="term" value="P:porphyrin-containing compound biosynthetic process"/>
    <property type="evidence" value="ECO:0007669"/>
    <property type="project" value="InterPro"/>
</dbReference>
<dbReference type="PATRIC" id="fig|1432052.3.peg.2861"/>
<dbReference type="AlphaFoldDB" id="A0A1E3ATE2"/>
<proteinExistence type="predicted"/>
<keyword evidence="2" id="KW-0808">Transferase</keyword>
<dbReference type="PANTHER" id="PTHR47099">
    <property type="entry name" value="METHYLCOBAMIDE:COM METHYLTRANSFERASE MTBA"/>
    <property type="match status" value="1"/>
</dbReference>
<organism evidence="2 3">
    <name type="scientific">Eisenbergiella tayi</name>
    <dbReference type="NCBI Taxonomy" id="1432052"/>
    <lineage>
        <taxon>Bacteria</taxon>
        <taxon>Bacillati</taxon>
        <taxon>Bacillota</taxon>
        <taxon>Clostridia</taxon>
        <taxon>Lachnospirales</taxon>
        <taxon>Lachnospiraceae</taxon>
        <taxon>Eisenbergiella</taxon>
    </lineage>
</organism>
<feature type="domain" description="Uroporphyrinogen decarboxylase (URO-D)" evidence="1">
    <location>
        <begin position="149"/>
        <end position="342"/>
    </location>
</feature>
<dbReference type="GO" id="GO:0032259">
    <property type="term" value="P:methylation"/>
    <property type="evidence" value="ECO:0007669"/>
    <property type="project" value="UniProtKB-KW"/>
</dbReference>
<dbReference type="RefSeq" id="WP_069157127.1">
    <property type="nucleotide sequence ID" value="NZ_BAABXS010000001.1"/>
</dbReference>